<keyword evidence="1" id="KW-0472">Membrane</keyword>
<dbReference type="Proteomes" id="UP000077428">
    <property type="component" value="Unassembled WGS sequence"/>
</dbReference>
<dbReference type="GO" id="GO:0080120">
    <property type="term" value="P:CAAX-box protein maturation"/>
    <property type="evidence" value="ECO:0007669"/>
    <property type="project" value="UniProtKB-ARBA"/>
</dbReference>
<keyword evidence="3" id="KW-0645">Protease</keyword>
<feature type="transmembrane region" description="Helical" evidence="1">
    <location>
        <begin position="76"/>
        <end position="95"/>
    </location>
</feature>
<dbReference type="STRING" id="66851.MBORA_14250"/>
<reference evidence="4" key="1">
    <citation type="journal article" date="2016" name="Genome Announc.">
        <title>Draft Genome Sequences of Methanobrevibacter curvatus DSM11111, Methanobrevibacter cuticularis DSM11139, Methanobrevibacter filiformis DSM11501, and Methanobrevibacter oralis DSM7256.</title>
        <authorList>
            <person name="Poehlein A."/>
            <person name="Seedorf H."/>
        </authorList>
    </citation>
    <scope>NUCLEOTIDE SEQUENCE [LARGE SCALE GENOMIC DNA]</scope>
    <source>
        <strain evidence="4">DSM 7256 / JCM 30027 / ZR</strain>
    </source>
</reference>
<gene>
    <name evidence="3" type="ORF">MBORA_14250</name>
</gene>
<dbReference type="PANTHER" id="PTHR43592:SF15">
    <property type="entry name" value="CAAX AMINO TERMINAL PROTEASE FAMILY PROTEIN"/>
    <property type="match status" value="1"/>
</dbReference>
<dbReference type="PANTHER" id="PTHR43592">
    <property type="entry name" value="CAAX AMINO TERMINAL PROTEASE"/>
    <property type="match status" value="1"/>
</dbReference>
<evidence type="ECO:0000313" key="4">
    <source>
        <dbReference type="Proteomes" id="UP000077428"/>
    </source>
</evidence>
<name>A0A166AD94_METOA</name>
<feature type="transmembrane region" description="Helical" evidence="1">
    <location>
        <begin position="134"/>
        <end position="152"/>
    </location>
</feature>
<dbReference type="GO" id="GO:0004175">
    <property type="term" value="F:endopeptidase activity"/>
    <property type="evidence" value="ECO:0007669"/>
    <property type="project" value="UniProtKB-ARBA"/>
</dbReference>
<keyword evidence="1" id="KW-0812">Transmembrane</keyword>
<dbReference type="Pfam" id="PF02517">
    <property type="entry name" value="Rce1-like"/>
    <property type="match status" value="1"/>
</dbReference>
<protein>
    <submittedName>
        <fullName evidence="3">CAAX amino terminal protease self-immunity</fullName>
    </submittedName>
</protein>
<organism evidence="3 4">
    <name type="scientific">Methanobrevibacter oralis</name>
    <dbReference type="NCBI Taxonomy" id="66851"/>
    <lineage>
        <taxon>Archaea</taxon>
        <taxon>Methanobacteriati</taxon>
        <taxon>Methanobacteriota</taxon>
        <taxon>Methanomada group</taxon>
        <taxon>Methanobacteria</taxon>
        <taxon>Methanobacteriales</taxon>
        <taxon>Methanobacteriaceae</taxon>
        <taxon>Methanobrevibacter</taxon>
    </lineage>
</organism>
<proteinExistence type="predicted"/>
<sequence length="240" mass="27330">MSLFNEKLEQINLIGLLILIILLCLVYFLLDFFNISLNYQLINICVIFYFVICLLPFRSGFKDEIQNIFSKVAFKYVLLIVGVNIFFSYGMLYLSGAVIEYLPIKSALFGGVIATVFISPIFEELLFRGVFFNKLKLIVPVHYAIVISSIIFCMFHGYGSYVSAFVFGMCMGILYIKSNNILLPILAHFLNNLIAELMAFIDSSNLIFTNSIIIIIFSILAIVSAFMIFKSIFKELNILK</sequence>
<dbReference type="EMBL" id="LWMU01000081">
    <property type="protein sequence ID" value="KZX11884.1"/>
    <property type="molecule type" value="Genomic_DNA"/>
</dbReference>
<keyword evidence="3" id="KW-0378">Hydrolase</keyword>
<evidence type="ECO:0000259" key="2">
    <source>
        <dbReference type="Pfam" id="PF02517"/>
    </source>
</evidence>
<feature type="transmembrane region" description="Helical" evidence="1">
    <location>
        <begin position="36"/>
        <end position="55"/>
    </location>
</feature>
<feature type="domain" description="CAAX prenyl protease 2/Lysostaphin resistance protein A-like" evidence="2">
    <location>
        <begin position="109"/>
        <end position="194"/>
    </location>
</feature>
<accession>A0A166AD94</accession>
<keyword evidence="1" id="KW-1133">Transmembrane helix</keyword>
<comment type="caution">
    <text evidence="3">The sequence shown here is derived from an EMBL/GenBank/DDBJ whole genome shotgun (WGS) entry which is preliminary data.</text>
</comment>
<evidence type="ECO:0000313" key="3">
    <source>
        <dbReference type="EMBL" id="KZX11884.1"/>
    </source>
</evidence>
<evidence type="ECO:0000256" key="1">
    <source>
        <dbReference type="SAM" id="Phobius"/>
    </source>
</evidence>
<dbReference type="PATRIC" id="fig|66851.6.peg.1542"/>
<dbReference type="GO" id="GO:0006508">
    <property type="term" value="P:proteolysis"/>
    <property type="evidence" value="ECO:0007669"/>
    <property type="project" value="UniProtKB-KW"/>
</dbReference>
<feature type="transmembrane region" description="Helical" evidence="1">
    <location>
        <begin position="158"/>
        <end position="176"/>
    </location>
</feature>
<feature type="transmembrane region" description="Helical" evidence="1">
    <location>
        <begin position="207"/>
        <end position="229"/>
    </location>
</feature>
<dbReference type="AlphaFoldDB" id="A0A166AD94"/>
<feature type="transmembrane region" description="Helical" evidence="1">
    <location>
        <begin position="101"/>
        <end position="122"/>
    </location>
</feature>
<keyword evidence="4" id="KW-1185">Reference proteome</keyword>
<feature type="transmembrane region" description="Helical" evidence="1">
    <location>
        <begin position="12"/>
        <end position="30"/>
    </location>
</feature>
<dbReference type="InterPro" id="IPR003675">
    <property type="entry name" value="Rce1/LyrA-like_dom"/>
</dbReference>